<sequence>MRPGIQHLRRVEGLALRRSIHAKRNVHMSKIQNASVASLPPAAASPSHMVSRPSSIPQVSALDRIPTSSVLRSYLITSISSSPPLLSACFAILRRMLDSKSTLMNIDKNRLLNWLLKTTFYAQFCAGETQKEVQQNTTAAKTNLGYDGIILEFALEVLEGEGGEATADGEATERAIEIWRKGMLETVQMTSPGDFIGLKWSGLGPYALRLLKEQRDPTPSMERAILEACDAAAAKKVALLPGAEEEVTNAGIDQWTLKLQQRYNKAELGRVIMYSTYQAYLKSTPAKLGRHLALAQKDGYILGVKLVRGAYLASEPRHLIWSTKEETDKCYDALAESLLKRKYSEVVQPVHGSEAFPHIDVVLATHNHESVRKAQAIRNEQASRGEELVRLAYAQLQGMADEISCELVQAGEAQDAGNTDAPRVFKCMTWGTTTECLNYLLRRAAENRDAASRTEDTRKAMGKELWRRAKTVAGLE</sequence>
<organism evidence="1 2">
    <name type="scientific">Cenococcum geophilum 1.58</name>
    <dbReference type="NCBI Taxonomy" id="794803"/>
    <lineage>
        <taxon>Eukaryota</taxon>
        <taxon>Fungi</taxon>
        <taxon>Dikarya</taxon>
        <taxon>Ascomycota</taxon>
        <taxon>Pezizomycotina</taxon>
        <taxon>Dothideomycetes</taxon>
        <taxon>Pleosporomycetidae</taxon>
        <taxon>Gloniales</taxon>
        <taxon>Gloniaceae</taxon>
        <taxon>Cenococcum</taxon>
    </lineage>
</organism>
<dbReference type="Proteomes" id="UP000250078">
    <property type="component" value="Unassembled WGS sequence"/>
</dbReference>
<accession>A0ACC8EK30</accession>
<dbReference type="EMBL" id="KV748303">
    <property type="protein sequence ID" value="OCK86577.1"/>
    <property type="molecule type" value="Genomic_DNA"/>
</dbReference>
<protein>
    <submittedName>
        <fullName evidence="1">Proline oxidase PrnD</fullName>
    </submittedName>
</protein>
<evidence type="ECO:0000313" key="1">
    <source>
        <dbReference type="EMBL" id="OCK86577.1"/>
    </source>
</evidence>
<name>A0ACC8EK30_9PEZI</name>
<keyword evidence="2" id="KW-1185">Reference proteome</keyword>
<reference evidence="1 2" key="1">
    <citation type="journal article" date="2016" name="Nat. Commun.">
        <title>Ectomycorrhizal ecology is imprinted in the genome of the dominant symbiotic fungus Cenococcum geophilum.</title>
        <authorList>
            <consortium name="DOE Joint Genome Institute"/>
            <person name="Peter M."/>
            <person name="Kohler A."/>
            <person name="Ohm R.A."/>
            <person name="Kuo A."/>
            <person name="Krutzmann J."/>
            <person name="Morin E."/>
            <person name="Arend M."/>
            <person name="Barry K.W."/>
            <person name="Binder M."/>
            <person name="Choi C."/>
            <person name="Clum A."/>
            <person name="Copeland A."/>
            <person name="Grisel N."/>
            <person name="Haridas S."/>
            <person name="Kipfer T."/>
            <person name="LaButti K."/>
            <person name="Lindquist E."/>
            <person name="Lipzen A."/>
            <person name="Maire R."/>
            <person name="Meier B."/>
            <person name="Mihaltcheva S."/>
            <person name="Molinier V."/>
            <person name="Murat C."/>
            <person name="Poggeler S."/>
            <person name="Quandt C.A."/>
            <person name="Sperisen C."/>
            <person name="Tritt A."/>
            <person name="Tisserant E."/>
            <person name="Crous P.W."/>
            <person name="Henrissat B."/>
            <person name="Nehls U."/>
            <person name="Egli S."/>
            <person name="Spatafora J.W."/>
            <person name="Grigoriev I.V."/>
            <person name="Martin F.M."/>
        </authorList>
    </citation>
    <scope>NUCLEOTIDE SEQUENCE [LARGE SCALE GENOMIC DNA]</scope>
    <source>
        <strain evidence="1 2">1.58</strain>
    </source>
</reference>
<proteinExistence type="predicted"/>
<gene>
    <name evidence="1" type="ORF">K441DRAFT_672191</name>
</gene>
<evidence type="ECO:0000313" key="2">
    <source>
        <dbReference type="Proteomes" id="UP000250078"/>
    </source>
</evidence>